<organism evidence="3 4">
    <name type="scientific">Prevotella aff. ruminicola Tc2-24</name>
    <dbReference type="NCBI Taxonomy" id="81582"/>
    <lineage>
        <taxon>Bacteria</taxon>
        <taxon>Pseudomonadati</taxon>
        <taxon>Bacteroidota</taxon>
        <taxon>Bacteroidia</taxon>
        <taxon>Bacteroidales</taxon>
        <taxon>Prevotellaceae</taxon>
        <taxon>Prevotella</taxon>
    </lineage>
</organism>
<feature type="transmembrane region" description="Helical" evidence="1">
    <location>
        <begin position="147"/>
        <end position="164"/>
    </location>
</feature>
<keyword evidence="1" id="KW-0472">Membrane</keyword>
<feature type="transmembrane region" description="Helical" evidence="1">
    <location>
        <begin position="231"/>
        <end position="255"/>
    </location>
</feature>
<sequence length="340" mass="40216">MRERINWIDWGKCMAVCTVVFCHLPQSQEWFYYRFLQATIITVFFWASGYLKKDRESTKDRWHKYWISLILPYLLYNALVYPFWLVRFYLQNGGMPDLFHAMRPILGALLFQHENSFTEPLNGSLWYLPAILFMHLLIDWCRKGRHLHAIMITLCFLSVILYAANKRYEFLPNLTPIGIFSRLPYYYIGYVMEQRKMFRQCHFKRDLLMCLGCFSLSFLVFFWHLHEGNFLLHIVLFYPVNLLFLFGTLYGCLLLDRYKANIVINLSIGTLVIIGLHYPLVSLTNLILKHLLGLSGNICYHWYTALPVTIIILAVLYPIIVIAKRHFPILLGKKDAKGLF</sequence>
<reference evidence="3 4" key="1">
    <citation type="submission" date="2016-10" db="EMBL/GenBank/DDBJ databases">
        <authorList>
            <person name="de Groot N.N."/>
        </authorList>
    </citation>
    <scope>NUCLEOTIDE SEQUENCE [LARGE SCALE GENOMIC DNA]</scope>
    <source>
        <strain evidence="3 4">TC2-24</strain>
    </source>
</reference>
<feature type="transmembrane region" description="Helical" evidence="1">
    <location>
        <begin position="63"/>
        <end position="84"/>
    </location>
</feature>
<evidence type="ECO:0000313" key="4">
    <source>
        <dbReference type="Proteomes" id="UP000199373"/>
    </source>
</evidence>
<feature type="transmembrane region" description="Helical" evidence="1">
    <location>
        <begin position="124"/>
        <end position="140"/>
    </location>
</feature>
<name>A0A1I0MHM0_9BACT</name>
<dbReference type="GO" id="GO:0016747">
    <property type="term" value="F:acyltransferase activity, transferring groups other than amino-acyl groups"/>
    <property type="evidence" value="ECO:0007669"/>
    <property type="project" value="InterPro"/>
</dbReference>
<feature type="transmembrane region" description="Helical" evidence="1">
    <location>
        <begin position="32"/>
        <end position="51"/>
    </location>
</feature>
<keyword evidence="1" id="KW-0812">Transmembrane</keyword>
<evidence type="ECO:0000259" key="2">
    <source>
        <dbReference type="Pfam" id="PF01757"/>
    </source>
</evidence>
<feature type="transmembrane region" description="Helical" evidence="1">
    <location>
        <begin position="207"/>
        <end position="225"/>
    </location>
</feature>
<proteinExistence type="predicted"/>
<keyword evidence="1" id="KW-1133">Transmembrane helix</keyword>
<feature type="transmembrane region" description="Helical" evidence="1">
    <location>
        <begin position="300"/>
        <end position="323"/>
    </location>
</feature>
<feature type="domain" description="Acyltransferase 3" evidence="2">
    <location>
        <begin position="5"/>
        <end position="321"/>
    </location>
</feature>
<dbReference type="Pfam" id="PF01757">
    <property type="entry name" value="Acyl_transf_3"/>
    <property type="match status" value="1"/>
</dbReference>
<gene>
    <name evidence="3" type="ORF">SAMN04487850_0672</name>
</gene>
<protein>
    <submittedName>
        <fullName evidence="3">Fucose 4-O-acetylase</fullName>
    </submittedName>
</protein>
<accession>A0A1I0MHM0</accession>
<dbReference type="RefSeq" id="WP_091914664.1">
    <property type="nucleotide sequence ID" value="NZ_FOIQ01000001.1"/>
</dbReference>
<dbReference type="EMBL" id="FOIQ01000001">
    <property type="protein sequence ID" value="SEV87817.1"/>
    <property type="molecule type" value="Genomic_DNA"/>
</dbReference>
<evidence type="ECO:0000313" key="3">
    <source>
        <dbReference type="EMBL" id="SEV87817.1"/>
    </source>
</evidence>
<dbReference type="Proteomes" id="UP000199373">
    <property type="component" value="Unassembled WGS sequence"/>
</dbReference>
<keyword evidence="4" id="KW-1185">Reference proteome</keyword>
<dbReference type="InterPro" id="IPR002656">
    <property type="entry name" value="Acyl_transf_3_dom"/>
</dbReference>
<feature type="transmembrane region" description="Helical" evidence="1">
    <location>
        <begin position="170"/>
        <end position="187"/>
    </location>
</feature>
<evidence type="ECO:0000256" key="1">
    <source>
        <dbReference type="SAM" id="Phobius"/>
    </source>
</evidence>
<feature type="transmembrane region" description="Helical" evidence="1">
    <location>
        <begin position="262"/>
        <end position="280"/>
    </location>
</feature>
<dbReference type="AlphaFoldDB" id="A0A1I0MHM0"/>